<dbReference type="Proteomes" id="UP000029567">
    <property type="component" value="Unassembled WGS sequence"/>
</dbReference>
<evidence type="ECO:0000313" key="2">
    <source>
        <dbReference type="Proteomes" id="UP000029567"/>
    </source>
</evidence>
<reference evidence="1 2" key="1">
    <citation type="submission" date="2013-09" db="EMBL/GenBank/DDBJ databases">
        <title>High correlation between genotypes and phenotypes of environmental bacteria Comamonas testosteroni strains.</title>
        <authorList>
            <person name="Liu L."/>
            <person name="Zhu W."/>
            <person name="Xia X."/>
            <person name="Xu B."/>
            <person name="Luo M."/>
            <person name="Wang G."/>
        </authorList>
    </citation>
    <scope>NUCLEOTIDE SEQUENCE [LARGE SCALE GENOMIC DNA]</scope>
    <source>
        <strain evidence="1 2">JL14</strain>
    </source>
</reference>
<sequence>MEVAMDQTGEFLLPQEIKRMASAGKLDQQEAFLKKEGIPHKRLGRRILVSRAHARAWLTGVVFTPSRGINLGAVR</sequence>
<dbReference type="AlphaFoldDB" id="A0A0E3C195"/>
<accession>A0A0E3C195</accession>
<proteinExistence type="predicted"/>
<comment type="caution">
    <text evidence="1">The sequence shown here is derived from an EMBL/GenBank/DDBJ whole genome shotgun (WGS) entry which is preliminary data.</text>
</comment>
<evidence type="ECO:0008006" key="3">
    <source>
        <dbReference type="Google" id="ProtNLM"/>
    </source>
</evidence>
<protein>
    <recommendedName>
        <fullName evidence="3">DUF4224 domain-containing protein</fullName>
    </recommendedName>
</protein>
<gene>
    <name evidence="1" type="ORF">P245_15435</name>
</gene>
<name>A0A0E3C195_9BURK</name>
<dbReference type="EMBL" id="AWTN01000095">
    <property type="protein sequence ID" value="KGG90841.1"/>
    <property type="molecule type" value="Genomic_DNA"/>
</dbReference>
<organism evidence="1 2">
    <name type="scientific">Comamonas thiooxydans</name>
    <dbReference type="NCBI Taxonomy" id="363952"/>
    <lineage>
        <taxon>Bacteria</taxon>
        <taxon>Pseudomonadati</taxon>
        <taxon>Pseudomonadota</taxon>
        <taxon>Betaproteobacteria</taxon>
        <taxon>Burkholderiales</taxon>
        <taxon>Comamonadaceae</taxon>
        <taxon>Comamonas</taxon>
    </lineage>
</organism>
<evidence type="ECO:0000313" key="1">
    <source>
        <dbReference type="EMBL" id="KGG90841.1"/>
    </source>
</evidence>